<reference evidence="2" key="1">
    <citation type="submission" date="2022-09" db="EMBL/GenBank/DDBJ databases">
        <title>Intensive care unit water sources are persistently colonized with multi-drug resistant bacteria and are the site of extensive horizontal gene transfer of antibiotic resistance genes.</title>
        <authorList>
            <person name="Diorio-Toth L."/>
        </authorList>
    </citation>
    <scope>NUCLEOTIDE SEQUENCE</scope>
    <source>
        <strain evidence="2">GD03710</strain>
    </source>
</reference>
<proteinExistence type="predicted"/>
<name>A0AA42R9T6_AERCA</name>
<organism evidence="2 3">
    <name type="scientific">Aeromonas caviae</name>
    <name type="common">Aeromonas punctata</name>
    <dbReference type="NCBI Taxonomy" id="648"/>
    <lineage>
        <taxon>Bacteria</taxon>
        <taxon>Pseudomonadati</taxon>
        <taxon>Pseudomonadota</taxon>
        <taxon>Gammaproteobacteria</taxon>
        <taxon>Aeromonadales</taxon>
        <taxon>Aeromonadaceae</taxon>
        <taxon>Aeromonas</taxon>
    </lineage>
</organism>
<dbReference type="RefSeq" id="WP_279982786.1">
    <property type="nucleotide sequence ID" value="NZ_JAOCIZ010000052.1"/>
</dbReference>
<comment type="caution">
    <text evidence="2">The sequence shown here is derived from an EMBL/GenBank/DDBJ whole genome shotgun (WGS) entry which is preliminary data.</text>
</comment>
<evidence type="ECO:0000313" key="3">
    <source>
        <dbReference type="Proteomes" id="UP001161704"/>
    </source>
</evidence>
<gene>
    <name evidence="2" type="ORF">N5I20_13515</name>
</gene>
<sequence>MFQPLIECLSTRLGVSQFNLQVSGSAELTQVIIIPVLSAPAANVAGAGYQERGQAYRAALTTPVVVSAPLGDIDTRLAEILDEYAQGLSDTLRQPSITEQLQKAVSQAAVKGVEPKKKKGEATQPVTDGAIPTGAGAGAGAVQEKVDAQALFDQDILSSLGI</sequence>
<evidence type="ECO:0000256" key="1">
    <source>
        <dbReference type="SAM" id="MobiDB-lite"/>
    </source>
</evidence>
<evidence type="ECO:0000313" key="2">
    <source>
        <dbReference type="EMBL" id="MDH1506078.1"/>
    </source>
</evidence>
<accession>A0AA42R9T6</accession>
<dbReference type="EMBL" id="JAOCIZ010000052">
    <property type="protein sequence ID" value="MDH1506078.1"/>
    <property type="molecule type" value="Genomic_DNA"/>
</dbReference>
<evidence type="ECO:0008006" key="4">
    <source>
        <dbReference type="Google" id="ProtNLM"/>
    </source>
</evidence>
<feature type="region of interest" description="Disordered" evidence="1">
    <location>
        <begin position="112"/>
        <end position="137"/>
    </location>
</feature>
<dbReference type="Proteomes" id="UP001161704">
    <property type="component" value="Unassembled WGS sequence"/>
</dbReference>
<protein>
    <recommendedName>
        <fullName evidence="4">PRTRC system protein E</fullName>
    </recommendedName>
</protein>
<dbReference type="AlphaFoldDB" id="A0AA42R9T6"/>